<sequence>MGLGKAVVVEGSLVAFDHRSLQIATKNFSKKFVGGGFCSVFKGTLLDSTVVAVKQFQSVNQGEKQFWTDISTIGIIQHVNLVRLLEFWSEDAKRLLVYDYMSNGSLGSCLFGEKSSYVLNWKARYQIALGIARGPFYLHEKCRDCIWKS</sequence>
<dbReference type="Pfam" id="PF07714">
    <property type="entry name" value="PK_Tyr_Ser-Thr"/>
    <property type="match status" value="1"/>
</dbReference>
<keyword evidence="2" id="KW-0812">Transmembrane</keyword>
<accession>A0ABM3IHB9</accession>
<proteinExistence type="predicted"/>
<comment type="subcellular location">
    <subcellularLocation>
        <location evidence="1">Membrane</location>
        <topology evidence="1">Single-pass membrane protein</topology>
    </subcellularLocation>
</comment>
<evidence type="ECO:0000256" key="1">
    <source>
        <dbReference type="ARBA" id="ARBA00004167"/>
    </source>
</evidence>
<gene>
    <name evidence="8" type="primary">LOC112491392</name>
</gene>
<feature type="domain" description="Protein kinase" evidence="6">
    <location>
        <begin position="26"/>
        <end position="149"/>
    </location>
</feature>
<keyword evidence="3" id="KW-0732">Signal</keyword>
<keyword evidence="4" id="KW-1133">Transmembrane helix</keyword>
<dbReference type="Proteomes" id="UP001652623">
    <property type="component" value="Chromosome 4"/>
</dbReference>
<evidence type="ECO:0000256" key="3">
    <source>
        <dbReference type="ARBA" id="ARBA00022729"/>
    </source>
</evidence>
<evidence type="ECO:0000313" key="7">
    <source>
        <dbReference type="Proteomes" id="UP001652623"/>
    </source>
</evidence>
<evidence type="ECO:0000256" key="4">
    <source>
        <dbReference type="ARBA" id="ARBA00022989"/>
    </source>
</evidence>
<dbReference type="RefSeq" id="XP_048328382.1">
    <property type="nucleotide sequence ID" value="XM_048472425.2"/>
</dbReference>
<dbReference type="GeneID" id="112491392"/>
<dbReference type="Gene3D" id="1.10.510.10">
    <property type="entry name" value="Transferase(Phosphotransferase) domain 1"/>
    <property type="match status" value="1"/>
</dbReference>
<dbReference type="PANTHER" id="PTHR47974:SF19">
    <property type="entry name" value="RECEPTOR-LIKE SERINE_THREONINE-PROTEIN KINASE"/>
    <property type="match status" value="1"/>
</dbReference>
<evidence type="ECO:0000313" key="8">
    <source>
        <dbReference type="RefSeq" id="XP_048328382.1"/>
    </source>
</evidence>
<dbReference type="InterPro" id="IPR001245">
    <property type="entry name" value="Ser-Thr/Tyr_kinase_cat_dom"/>
</dbReference>
<keyword evidence="7" id="KW-1185">Reference proteome</keyword>
<dbReference type="InterPro" id="IPR011009">
    <property type="entry name" value="Kinase-like_dom_sf"/>
</dbReference>
<evidence type="ECO:0000259" key="6">
    <source>
        <dbReference type="PROSITE" id="PS50011"/>
    </source>
</evidence>
<evidence type="ECO:0000256" key="2">
    <source>
        <dbReference type="ARBA" id="ARBA00022692"/>
    </source>
</evidence>
<evidence type="ECO:0000256" key="5">
    <source>
        <dbReference type="ARBA" id="ARBA00023136"/>
    </source>
</evidence>
<organism evidence="7 8">
    <name type="scientific">Ziziphus jujuba</name>
    <name type="common">Chinese jujube</name>
    <name type="synonym">Ziziphus sativa</name>
    <dbReference type="NCBI Taxonomy" id="326968"/>
    <lineage>
        <taxon>Eukaryota</taxon>
        <taxon>Viridiplantae</taxon>
        <taxon>Streptophyta</taxon>
        <taxon>Embryophyta</taxon>
        <taxon>Tracheophyta</taxon>
        <taxon>Spermatophyta</taxon>
        <taxon>Magnoliopsida</taxon>
        <taxon>eudicotyledons</taxon>
        <taxon>Gunneridae</taxon>
        <taxon>Pentapetalae</taxon>
        <taxon>rosids</taxon>
        <taxon>fabids</taxon>
        <taxon>Rosales</taxon>
        <taxon>Rhamnaceae</taxon>
        <taxon>Paliureae</taxon>
        <taxon>Ziziphus</taxon>
    </lineage>
</organism>
<dbReference type="SUPFAM" id="SSF56112">
    <property type="entry name" value="Protein kinase-like (PK-like)"/>
    <property type="match status" value="1"/>
</dbReference>
<keyword evidence="5" id="KW-0472">Membrane</keyword>
<dbReference type="PROSITE" id="PS50011">
    <property type="entry name" value="PROTEIN_KINASE_DOM"/>
    <property type="match status" value="1"/>
</dbReference>
<dbReference type="PANTHER" id="PTHR47974">
    <property type="entry name" value="OS07G0415500 PROTEIN"/>
    <property type="match status" value="1"/>
</dbReference>
<name>A0ABM3IHB9_ZIZJJ</name>
<dbReference type="InterPro" id="IPR000719">
    <property type="entry name" value="Prot_kinase_dom"/>
</dbReference>
<reference evidence="8" key="1">
    <citation type="submission" date="2025-08" db="UniProtKB">
        <authorList>
            <consortium name="RefSeq"/>
        </authorList>
    </citation>
    <scope>IDENTIFICATION</scope>
    <source>
        <tissue evidence="8">Seedling</tissue>
    </source>
</reference>
<protein>
    <submittedName>
        <fullName evidence="8">G-type lectin S-receptor-like serine/threonine-protein kinase At2g19130</fullName>
    </submittedName>
</protein>